<protein>
    <recommendedName>
        <fullName evidence="8">Reverse transcriptase domain-containing protein</fullName>
    </recommendedName>
</protein>
<evidence type="ECO:0000259" key="3">
    <source>
        <dbReference type="Pfam" id="PF00078"/>
    </source>
</evidence>
<dbReference type="InterPro" id="IPR000477">
    <property type="entry name" value="RT_dom"/>
</dbReference>
<dbReference type="Pfam" id="PF00078">
    <property type="entry name" value="RVT_1"/>
    <property type="match status" value="1"/>
</dbReference>
<reference evidence="6" key="1">
    <citation type="submission" date="2023-03" db="EMBL/GenBank/DDBJ databases">
        <title>Chromosome-scale reference genome and RAD-based genetic map of yellow starthistle (Centaurea solstitialis) reveal putative structural variation and QTLs associated with invader traits.</title>
        <authorList>
            <person name="Reatini B."/>
            <person name="Cang F.A."/>
            <person name="Jiang Q."/>
            <person name="Mckibben M.T.W."/>
            <person name="Barker M.S."/>
            <person name="Rieseberg L.H."/>
            <person name="Dlugosch K.M."/>
        </authorList>
    </citation>
    <scope>NUCLEOTIDE SEQUENCE</scope>
    <source>
        <strain evidence="6">CAN-66</strain>
        <tissue evidence="6">Leaf</tissue>
    </source>
</reference>
<feature type="region of interest" description="Disordered" evidence="2">
    <location>
        <begin position="299"/>
        <end position="380"/>
    </location>
</feature>
<evidence type="ECO:0008006" key="8">
    <source>
        <dbReference type="Google" id="ProtNLM"/>
    </source>
</evidence>
<dbReference type="InterPro" id="IPR036691">
    <property type="entry name" value="Endo/exonu/phosph_ase_sf"/>
</dbReference>
<dbReference type="Pfam" id="PF14111">
    <property type="entry name" value="DUF4283"/>
    <property type="match status" value="1"/>
</dbReference>
<name>A0AA38S9T8_9ASTR</name>
<dbReference type="PANTHER" id="PTHR33116">
    <property type="entry name" value="REVERSE TRANSCRIPTASE ZINC-BINDING DOMAIN-CONTAINING PROTEIN-RELATED-RELATED"/>
    <property type="match status" value="1"/>
</dbReference>
<comment type="caution">
    <text evidence="6">The sequence shown here is derived from an EMBL/GenBank/DDBJ whole genome shotgun (WGS) entry which is preliminary data.</text>
</comment>
<evidence type="ECO:0000256" key="2">
    <source>
        <dbReference type="SAM" id="MobiDB-lite"/>
    </source>
</evidence>
<proteinExistence type="predicted"/>
<dbReference type="Proteomes" id="UP001172457">
    <property type="component" value="Chromosome 8"/>
</dbReference>
<evidence type="ECO:0000313" key="7">
    <source>
        <dbReference type="Proteomes" id="UP001172457"/>
    </source>
</evidence>
<dbReference type="EMBL" id="JARYMX010000008">
    <property type="protein sequence ID" value="KAJ9539129.1"/>
    <property type="molecule type" value="Genomic_DNA"/>
</dbReference>
<dbReference type="InterPro" id="IPR026960">
    <property type="entry name" value="RVT-Znf"/>
</dbReference>
<dbReference type="InterPro" id="IPR025558">
    <property type="entry name" value="DUF4283"/>
</dbReference>
<feature type="region of interest" description="Disordered" evidence="2">
    <location>
        <begin position="407"/>
        <end position="435"/>
    </location>
</feature>
<feature type="domain" description="Reverse transcriptase" evidence="3">
    <location>
        <begin position="897"/>
        <end position="1130"/>
    </location>
</feature>
<evidence type="ECO:0000313" key="6">
    <source>
        <dbReference type="EMBL" id="KAJ9539129.1"/>
    </source>
</evidence>
<keyword evidence="1" id="KW-0175">Coiled coil</keyword>
<feature type="coiled-coil region" evidence="1">
    <location>
        <begin position="712"/>
        <end position="766"/>
    </location>
</feature>
<evidence type="ECO:0000259" key="5">
    <source>
        <dbReference type="Pfam" id="PF14111"/>
    </source>
</evidence>
<evidence type="ECO:0000259" key="4">
    <source>
        <dbReference type="Pfam" id="PF13966"/>
    </source>
</evidence>
<evidence type="ECO:0000256" key="1">
    <source>
        <dbReference type="SAM" id="Coils"/>
    </source>
</evidence>
<dbReference type="InterPro" id="IPR043502">
    <property type="entry name" value="DNA/RNA_pol_sf"/>
</dbReference>
<dbReference type="Pfam" id="PF13966">
    <property type="entry name" value="zf-RVT"/>
    <property type="match status" value="1"/>
</dbReference>
<accession>A0AA38S9T8</accession>
<sequence length="1626" mass="182590">MADTGAWSGTSRVSVFSRLSPSDSRLGLDSGECSYANAVGNGVSNKLTFYPPTSKADVRVALPVDMAKQAALKYNTTMYGYFLGPRLQFMTVKQAVTRAWGKYGLQDVMMNANGVYFFKFNDVGGCDHVIEQGPLFIRDAPLFSFKWDPSKGLSKPVHSMCPLWVKLHNIPLVAFNIEGIGRIASTIGVPKQMDAATASMCDKAWGRPGFAKVLIDTWAVGELKKEIDVVIPSLNGESDTIVKVRVEYVWEPSQCSHCLVFGHKRSGCVKAALEDSKKQKQKQVDSEGFTTVARKQWRPKVNTSVSTPVEPTLEKQNEEDSQGDDQLPVVDVEEENRVVQPESTSTNTIEPQQSDDQVSSPDNVEPKDVSTGSVPDPTVPPMISTVVDAMLPKPPLKSILKNTNRFSALSSDDRGGGGTAGKTVQGNISQRNRGPTGNVEGVRDLLVANGVSVCAIVESKVLANNLVQVCDSVFCNWSWVSNVAYCDAGTRIILAWDMRCVNIVIIESHAQYIHCLIRVKGIDDQFYATFVYGSNNTIARRELWSGLRKAKVLMNHQPWVLMGDFNAMLFQHDGYGGSSRRNMDMEEFFFCVEDVELYDVSYTGIQYTWSQKPMGDDGILRKLDRVLSNVEFTSMFTDAQVRFLPRGISDHSPGLLAFGGDVRKVVSGFRFDNFVTQHPCFSSVVEESWQTPVFGSFMYQLMYKLKALKKPLRQLRARYGDISKRVASLKTELDAIQVSVDLDPGNKELQEDLAHLYLAYHQAKADEEMYYRQRAKGNFVIGDGVGSTFLNHFQSILGTRDLGVDANIPPDRFTTSLSLTQSLDIIRPISDEEIKNAIFSIGNDKAPGSDGFSSKFFKASWEVVGKDVMVAVHNFFYSGRLLKEVNHTLLCLIPKCPNASRVGDYRPISCCSVIYKTISKIISDRIKPYLDHLVSKSQSAFIPGRRIADNILLAHELVAVDWTYVINLLHGFGFRPVLIAWIREMLHTSSFSLAINGESVGFFKGARGLRQGDPLSPYLFTLVMEGFNMALKQCIQQASTEFGFHAGCEDQGISHLCFADDLFVFTRGDVGSVDVLKRALEIFRQWSGMEPSLEKSEGFFANVSQDTKAVILDLLPFNAGVFPIRYLGVPLSPTRLKVGDYHGLVEKVTKRIHNWKVKSLSFAGRKLLISSVLQSMQLYWMSVFVLPSGVIHELEAMFRKFLWAQGDLAQGKCKLSWEVVCKPITNGGLGIRRLGTWNKAMVTKHLWDIISNRSTLWVQWIRAFVDSGPGLNHALIDRLETQRLLQWLLWIALFGRVDPPLFTDEYRVHVIICGTTHVGFSPTAEVVQRLHMWGFSPTVEPVTPCGSALAGCYIRPLVRRFFFHRIGNGEQVNAWMDTWLDCGSLSEVIPFRRFSNMGFTTMTSAREVILACGPMWPTTWSQISPNLHHCAVPMLSNTVPDVIYWKSINGALKPFSVGDAYRDFCGSLDNVGWAKEVWFKGCIPKHAFCVWTACYGRLPTQDRLHWKHDPPDLKCPLCNTVIDSHDHLFFLCCFSLEIWRTIKRDTRLWGFAECWKDICTDLIQGRGPRRKEQRLALQATVYCIWRERNRRLFGNRRSTVAAVIKEIRDVVLQRMAWVTFDDVPLL</sequence>
<gene>
    <name evidence="6" type="ORF">OSB04_031862</name>
</gene>
<feature type="domain" description="Reverse transcriptase zinc-binding" evidence="4">
    <location>
        <begin position="1455"/>
        <end position="1539"/>
    </location>
</feature>
<dbReference type="Gene3D" id="3.60.10.10">
    <property type="entry name" value="Endonuclease/exonuclease/phosphatase"/>
    <property type="match status" value="1"/>
</dbReference>
<dbReference type="PANTHER" id="PTHR33116:SF78">
    <property type="entry name" value="OS12G0587133 PROTEIN"/>
    <property type="match status" value="1"/>
</dbReference>
<dbReference type="SUPFAM" id="SSF56672">
    <property type="entry name" value="DNA/RNA polymerases"/>
    <property type="match status" value="1"/>
</dbReference>
<organism evidence="6 7">
    <name type="scientific">Centaurea solstitialis</name>
    <name type="common">yellow star-thistle</name>
    <dbReference type="NCBI Taxonomy" id="347529"/>
    <lineage>
        <taxon>Eukaryota</taxon>
        <taxon>Viridiplantae</taxon>
        <taxon>Streptophyta</taxon>
        <taxon>Embryophyta</taxon>
        <taxon>Tracheophyta</taxon>
        <taxon>Spermatophyta</taxon>
        <taxon>Magnoliopsida</taxon>
        <taxon>eudicotyledons</taxon>
        <taxon>Gunneridae</taxon>
        <taxon>Pentapetalae</taxon>
        <taxon>asterids</taxon>
        <taxon>campanulids</taxon>
        <taxon>Asterales</taxon>
        <taxon>Asteraceae</taxon>
        <taxon>Carduoideae</taxon>
        <taxon>Cardueae</taxon>
        <taxon>Centaureinae</taxon>
        <taxon>Centaurea</taxon>
    </lineage>
</organism>
<keyword evidence="7" id="KW-1185">Reference proteome</keyword>
<dbReference type="SUPFAM" id="SSF56219">
    <property type="entry name" value="DNase I-like"/>
    <property type="match status" value="1"/>
</dbReference>
<dbReference type="CDD" id="cd01650">
    <property type="entry name" value="RT_nLTR_like"/>
    <property type="match status" value="1"/>
</dbReference>
<feature type="compositionally biased region" description="Polar residues" evidence="2">
    <location>
        <begin position="341"/>
        <end position="362"/>
    </location>
</feature>
<feature type="domain" description="DUF4283" evidence="5">
    <location>
        <begin position="76"/>
        <end position="152"/>
    </location>
</feature>